<dbReference type="FunFam" id="2.60.120.830:FF:000001">
    <property type="entry name" value="A disintegrin and metalloproteinase with thrombospondin motifs 1"/>
    <property type="match status" value="1"/>
</dbReference>
<feature type="disulfide bond" evidence="15">
    <location>
        <begin position="565"/>
        <end position="602"/>
    </location>
</feature>
<dbReference type="Gene3D" id="3.40.390.10">
    <property type="entry name" value="Collagenase (Catalytic Domain)"/>
    <property type="match status" value="1"/>
</dbReference>
<evidence type="ECO:0000256" key="10">
    <source>
        <dbReference type="ARBA" id="ARBA00023049"/>
    </source>
</evidence>
<dbReference type="GO" id="GO:0006508">
    <property type="term" value="P:proteolysis"/>
    <property type="evidence" value="ECO:0007669"/>
    <property type="project" value="UniProtKB-KW"/>
</dbReference>
<keyword evidence="14" id="KW-0106">Calcium</keyword>
<proteinExistence type="predicted"/>
<dbReference type="PRINTS" id="PR01857">
    <property type="entry name" value="ADAMTSFAMILY"/>
</dbReference>
<keyword evidence="3" id="KW-0272">Extracellular matrix</keyword>
<feature type="binding site" evidence="14 16">
    <location>
        <position position="402"/>
    </location>
    <ligand>
        <name>Zn(2+)</name>
        <dbReference type="ChEBI" id="CHEBI:29105"/>
        <note>catalytic</note>
    </ligand>
</feature>
<keyword evidence="9 14" id="KW-0862">Zinc</keyword>
<dbReference type="PROSITE" id="PS50215">
    <property type="entry name" value="ADAM_MEPRO"/>
    <property type="match status" value="1"/>
</dbReference>
<feature type="binding site" evidence="14">
    <location>
        <position position="341"/>
    </location>
    <ligand>
        <name>Ca(2+)</name>
        <dbReference type="ChEBI" id="CHEBI:29108"/>
        <label>1</label>
    </ligand>
</feature>
<dbReference type="EMBL" id="UFQT01000679">
    <property type="protein sequence ID" value="SSX26504.1"/>
    <property type="molecule type" value="Genomic_DNA"/>
</dbReference>
<organism evidence="21">
    <name type="scientific">Culicoides sonorensis</name>
    <name type="common">Biting midge</name>
    <dbReference type="NCBI Taxonomy" id="179676"/>
    <lineage>
        <taxon>Eukaryota</taxon>
        <taxon>Metazoa</taxon>
        <taxon>Ecdysozoa</taxon>
        <taxon>Arthropoda</taxon>
        <taxon>Hexapoda</taxon>
        <taxon>Insecta</taxon>
        <taxon>Pterygota</taxon>
        <taxon>Neoptera</taxon>
        <taxon>Endopterygota</taxon>
        <taxon>Diptera</taxon>
        <taxon>Nematocera</taxon>
        <taxon>Chironomoidea</taxon>
        <taxon>Ceratopogonidae</taxon>
        <taxon>Ceratopogoninae</taxon>
        <taxon>Culicoides</taxon>
        <taxon>Monoculicoides</taxon>
    </lineage>
</organism>
<keyword evidence="4" id="KW-0645">Protease</keyword>
<keyword evidence="12" id="KW-0325">Glycoprotein</keyword>
<dbReference type="Pfam" id="PF17771">
    <property type="entry name" value="ADAMTS_CR_2"/>
    <property type="match status" value="1"/>
</dbReference>
<accession>A0A336M855</accession>
<feature type="binding site" evidence="14">
    <location>
        <position position="461"/>
    </location>
    <ligand>
        <name>Ca(2+)</name>
        <dbReference type="ChEBI" id="CHEBI:29108"/>
        <label>1</label>
    </ligand>
</feature>
<evidence type="ECO:0000256" key="15">
    <source>
        <dbReference type="PIRSR" id="PIRSR613273-3"/>
    </source>
</evidence>
<dbReference type="Pfam" id="PF19236">
    <property type="entry name" value="ADAMTS_CR_3"/>
    <property type="match status" value="1"/>
</dbReference>
<dbReference type="OMA" id="DQCQPVR"/>
<feature type="disulfide bond" evidence="15">
    <location>
        <begin position="415"/>
        <end position="442"/>
    </location>
</feature>
<evidence type="ECO:0000313" key="21">
    <source>
        <dbReference type="EMBL" id="SSX26504.1"/>
    </source>
</evidence>
<dbReference type="FunFam" id="3.40.390.10:FF:000001">
    <property type="entry name" value="A disintegrin and metalloproteinase with thrombospondin motifs 1"/>
    <property type="match status" value="1"/>
</dbReference>
<feature type="region of interest" description="Disordered" evidence="17">
    <location>
        <begin position="976"/>
        <end position="997"/>
    </location>
</feature>
<dbReference type="AlphaFoldDB" id="A0A336M855"/>
<feature type="disulfide bond" evidence="15">
    <location>
        <begin position="569"/>
        <end position="607"/>
    </location>
</feature>
<comment type="caution">
    <text evidence="16">Lacks conserved residue(s) required for the propagation of feature annotation.</text>
</comment>
<feature type="active site" evidence="13 16">
    <location>
        <position position="399"/>
    </location>
</feature>
<feature type="disulfide bond" evidence="15">
    <location>
        <begin position="531"/>
        <end position="542"/>
    </location>
</feature>
<dbReference type="InterPro" id="IPR045371">
    <property type="entry name" value="ADAMTS_CR_3"/>
</dbReference>
<sequence length="997" mass="112593">MKKIIYLKQFSLKLVLSLVLQLIFLIDSSKSEQIISHEGIYTNFIRDAHLIIPRKVNFKGETLSHNLTHHHHELNPQDKLHYHIDFKNETLHLELRPSTRFLSPRVVIERHKRDLRTRNKPKQHSMCHYEGHVKGDESSKVSLSSCNGIVGMIKHKNNEYYIEPSKHHAPSSHGGHTHVLYDKTALKQNNEPVLQKKKRRRRRRHRLSNCGTKADPKRMSETLIEYQHQGKVIVQGGRKLRKHREKRSISSPRHVEALVVADPSMVEFHEDNVETYLLTIMNLVSTLYKDPTIGNSIQVVIVRMIILEEDELHDTLNITEAAGTTLDSFCKWQNTMNPSEDDDPLHHDVAILVTRKDICANSGCSTLGVANVGGMCKPDRACSVNEDSGITLAHTITHEIGHNFGMVHDTVKTGCENRNGRILHIMTPSFEADTVHVSWSNCSRRDITRFLDQGLGSCLEDSPLEDSVYEYPDLPAGAMYDADHQCRLQFNSTDETIVVCSKPEEICQTLWCTTSEGCITKLRPAASGTKCGHHKWCQDQHCVEMDDPPVKIDGGWGNWSDWSECTRTCGAGIQSQVRFCDHPSPANGGEYCVGERARYKVCNTDPCPEGEQSFRALQCASHDNDTVKGQQYTWLPYFDSRKDEPCELYCTDVEDTVIIPFGQFAADGTPCRIGTNDMCIGGICRKVGCDWVVDSNTTEDQCGVCGGNGETCETITGEFSKKVNISEGYYEVLTIPSGSRHIVIKESKASKNYIAVSNTHTKEFYLNGNNLILISGEYEIAGSLGLYEREHELENLTIPGPTKEDITIHIVLKGKHKNIGLKYEYTLPTIQTKEPKYYWKLGEWTVCSSTCNGGKKYRLPICYEKDQGIVSDEKCKEFAENRRPEKITKSCNDIPCPSPHWWVGPWQLCSVTCHKFGDPDPIRRRSIMCVDQNEIALPTAQCNDQARPKETDTCNVPLCNTTEDTPNDMLEIDNNSNAIESSNDSNESYSEISNVIE</sequence>
<feature type="disulfide bond" evidence="15">
    <location>
        <begin position="500"/>
        <end position="518"/>
    </location>
</feature>
<keyword evidence="6 18" id="KW-0732">Signal</keyword>
<dbReference type="SMART" id="SM00209">
    <property type="entry name" value="TSP1"/>
    <property type="match status" value="3"/>
</dbReference>
<keyword evidence="5 14" id="KW-0479">Metal-binding</keyword>
<feature type="binding site" evidence="14 16">
    <location>
        <position position="408"/>
    </location>
    <ligand>
        <name>Zn(2+)</name>
        <dbReference type="ChEBI" id="CHEBI:29105"/>
        <note>catalytic</note>
    </ligand>
</feature>
<dbReference type="EMBL" id="UFQS01000679">
    <property type="protein sequence ID" value="SSX06148.1"/>
    <property type="molecule type" value="Genomic_DNA"/>
</dbReference>
<evidence type="ECO:0000256" key="14">
    <source>
        <dbReference type="PIRSR" id="PIRSR613273-2"/>
    </source>
</evidence>
<evidence type="ECO:0000256" key="4">
    <source>
        <dbReference type="ARBA" id="ARBA00022670"/>
    </source>
</evidence>
<dbReference type="Gene3D" id="3.40.1620.60">
    <property type="match status" value="1"/>
</dbReference>
<feature type="binding site" evidence="14">
    <location>
        <position position="256"/>
    </location>
    <ligand>
        <name>Ca(2+)</name>
        <dbReference type="ChEBI" id="CHEBI:29108"/>
        <label>2</label>
    </ligand>
</feature>
<evidence type="ECO:0000259" key="19">
    <source>
        <dbReference type="PROSITE" id="PS50215"/>
    </source>
</evidence>
<evidence type="ECO:0000313" key="20">
    <source>
        <dbReference type="EMBL" id="SSX06148.1"/>
    </source>
</evidence>
<dbReference type="InterPro" id="IPR000884">
    <property type="entry name" value="TSP1_rpt"/>
</dbReference>
<dbReference type="SUPFAM" id="SSF55486">
    <property type="entry name" value="Metalloproteases ('zincins'), catalytic domain"/>
    <property type="match status" value="1"/>
</dbReference>
<feature type="signal peptide" evidence="18">
    <location>
        <begin position="1"/>
        <end position="31"/>
    </location>
</feature>
<evidence type="ECO:0000256" key="16">
    <source>
        <dbReference type="PROSITE-ProRule" id="PRU00276"/>
    </source>
</evidence>
<feature type="binding site" evidence="14">
    <location>
        <position position="461"/>
    </location>
    <ligand>
        <name>Ca(2+)</name>
        <dbReference type="ChEBI" id="CHEBI:29108"/>
        <label>2</label>
    </ligand>
</feature>
<dbReference type="Gene3D" id="2.20.100.10">
    <property type="entry name" value="Thrombospondin type-1 (TSP1) repeat"/>
    <property type="match status" value="3"/>
</dbReference>
<feature type="disulfide bond" evidence="15">
    <location>
        <begin position="580"/>
        <end position="592"/>
    </location>
</feature>
<dbReference type="InterPro" id="IPR010294">
    <property type="entry name" value="ADAMTS_spacer1"/>
</dbReference>
<dbReference type="InterPro" id="IPR041645">
    <property type="entry name" value="ADAMTS_CR_2"/>
</dbReference>
<keyword evidence="8" id="KW-0378">Hydrolase</keyword>
<feature type="region of interest" description="Disordered" evidence="17">
    <location>
        <begin position="194"/>
        <end position="216"/>
    </location>
</feature>
<dbReference type="InterPro" id="IPR002870">
    <property type="entry name" value="Peptidase_M12B_N"/>
</dbReference>
<evidence type="ECO:0000256" key="1">
    <source>
        <dbReference type="ARBA" id="ARBA00004498"/>
    </source>
</evidence>
<dbReference type="SUPFAM" id="SSF82895">
    <property type="entry name" value="TSP-1 type 1 repeat"/>
    <property type="match status" value="3"/>
</dbReference>
<evidence type="ECO:0000256" key="8">
    <source>
        <dbReference type="ARBA" id="ARBA00022801"/>
    </source>
</evidence>
<feature type="binding site" evidence="14">
    <location>
        <position position="341"/>
    </location>
    <ligand>
        <name>Ca(2+)</name>
        <dbReference type="ChEBI" id="CHEBI:29108"/>
        <label>2</label>
    </ligand>
</feature>
<keyword evidence="2" id="KW-0964">Secreted</keyword>
<dbReference type="GO" id="GO:0004222">
    <property type="term" value="F:metalloendopeptidase activity"/>
    <property type="evidence" value="ECO:0007669"/>
    <property type="project" value="InterPro"/>
</dbReference>
<dbReference type="InterPro" id="IPR013273">
    <property type="entry name" value="ADAMTS/ADAMTS-like"/>
</dbReference>
<dbReference type="Pfam" id="PF00090">
    <property type="entry name" value="TSP_1"/>
    <property type="match status" value="1"/>
</dbReference>
<dbReference type="PANTHER" id="PTHR13723:SF200">
    <property type="entry name" value="ADAM METALLOPEPTIDASE WITH THROMBOSPONDIN TYPE 1 MOTIF B, ISOFORM B"/>
    <property type="match status" value="1"/>
</dbReference>
<reference evidence="20" key="1">
    <citation type="submission" date="2018-04" db="EMBL/GenBank/DDBJ databases">
        <authorList>
            <person name="Go L.Y."/>
            <person name="Mitchell J.A."/>
        </authorList>
    </citation>
    <scope>NUCLEOTIDE SEQUENCE</scope>
    <source>
        <tissue evidence="20">Whole organism</tissue>
    </source>
</reference>
<feature type="binding site" evidence="14">
    <location>
        <position position="348"/>
    </location>
    <ligand>
        <name>Ca(2+)</name>
        <dbReference type="ChEBI" id="CHEBI:29108"/>
        <label>1</label>
    </ligand>
</feature>
<feature type="disulfide bond" evidence="15">
    <location>
        <begin position="359"/>
        <end position="364"/>
    </location>
</feature>
<reference evidence="21" key="2">
    <citation type="submission" date="2018-07" db="EMBL/GenBank/DDBJ databases">
        <authorList>
            <person name="Quirk P.G."/>
            <person name="Krulwich T.A."/>
        </authorList>
    </citation>
    <scope>NUCLEOTIDE SEQUENCE</scope>
</reference>
<comment type="cofactor">
    <cofactor evidence="14">
        <name>Zn(2+)</name>
        <dbReference type="ChEBI" id="CHEBI:29105"/>
    </cofactor>
    <text evidence="14">Binds 1 zinc ion per subunit.</text>
</comment>
<dbReference type="InterPro" id="IPR036383">
    <property type="entry name" value="TSP1_rpt_sf"/>
</dbReference>
<name>A0A336M855_CULSO</name>
<dbReference type="InterPro" id="IPR001590">
    <property type="entry name" value="Peptidase_M12B"/>
</dbReference>
<feature type="disulfide bond" evidence="15">
    <location>
        <begin position="376"/>
        <end position="458"/>
    </location>
</feature>
<dbReference type="FunFam" id="2.20.100.10:FF:000006">
    <property type="entry name" value="A disintegrin and metalloproteinase with thrombospondin motifs 1"/>
    <property type="match status" value="1"/>
</dbReference>
<dbReference type="Pfam" id="PF05986">
    <property type="entry name" value="ADAMTS_spacer1"/>
    <property type="match status" value="1"/>
</dbReference>
<evidence type="ECO:0000256" key="5">
    <source>
        <dbReference type="ARBA" id="ARBA00022723"/>
    </source>
</evidence>
<dbReference type="GO" id="GO:0046872">
    <property type="term" value="F:metal ion binding"/>
    <property type="evidence" value="ECO:0007669"/>
    <property type="project" value="UniProtKB-KW"/>
</dbReference>
<dbReference type="VEuPathDB" id="VectorBase:CSON013473"/>
<keyword evidence="10" id="KW-0482">Metalloprotease</keyword>
<dbReference type="PROSITE" id="PS50092">
    <property type="entry name" value="TSP1"/>
    <property type="match status" value="3"/>
</dbReference>
<evidence type="ECO:0000256" key="3">
    <source>
        <dbReference type="ARBA" id="ARBA00022530"/>
    </source>
</evidence>
<feature type="disulfide bond" evidence="15">
    <location>
        <begin position="330"/>
        <end position="382"/>
    </location>
</feature>
<protein>
    <submittedName>
        <fullName evidence="21">CSON013473 protein</fullName>
    </submittedName>
</protein>
<evidence type="ECO:0000256" key="11">
    <source>
        <dbReference type="ARBA" id="ARBA00023157"/>
    </source>
</evidence>
<dbReference type="CDD" id="cd04273">
    <property type="entry name" value="ZnMc_ADAMTS_like"/>
    <property type="match status" value="1"/>
</dbReference>
<comment type="subcellular location">
    <subcellularLocation>
        <location evidence="1">Secreted</location>
        <location evidence="1">Extracellular space</location>
        <location evidence="1">Extracellular matrix</location>
    </subcellularLocation>
</comment>
<evidence type="ECO:0000256" key="18">
    <source>
        <dbReference type="SAM" id="SignalP"/>
    </source>
</evidence>
<evidence type="ECO:0000256" key="7">
    <source>
        <dbReference type="ARBA" id="ARBA00022737"/>
    </source>
</evidence>
<feature type="domain" description="Peptidase M12B" evidence="19">
    <location>
        <begin position="253"/>
        <end position="463"/>
    </location>
</feature>
<evidence type="ECO:0000256" key="9">
    <source>
        <dbReference type="ARBA" id="ARBA00022833"/>
    </source>
</evidence>
<feature type="binding site" evidence="14 16">
    <location>
        <position position="398"/>
    </location>
    <ligand>
        <name>Zn(2+)</name>
        <dbReference type="ChEBI" id="CHEBI:29105"/>
        <note>catalytic</note>
    </ligand>
</feature>
<evidence type="ECO:0000256" key="13">
    <source>
        <dbReference type="PIRSR" id="PIRSR613273-1"/>
    </source>
</evidence>
<dbReference type="InterPro" id="IPR050439">
    <property type="entry name" value="ADAMTS_ADAMTS-like"/>
</dbReference>
<evidence type="ECO:0000256" key="17">
    <source>
        <dbReference type="SAM" id="MobiDB-lite"/>
    </source>
</evidence>
<keyword evidence="11 15" id="KW-1015">Disulfide bond</keyword>
<dbReference type="GO" id="GO:0031012">
    <property type="term" value="C:extracellular matrix"/>
    <property type="evidence" value="ECO:0007669"/>
    <property type="project" value="TreeGrafter"/>
</dbReference>
<evidence type="ECO:0000256" key="12">
    <source>
        <dbReference type="ARBA" id="ARBA00023180"/>
    </source>
</evidence>
<feature type="binding site" evidence="14">
    <location>
        <position position="256"/>
    </location>
    <ligand>
        <name>Ca(2+)</name>
        <dbReference type="ChEBI" id="CHEBI:29108"/>
        <label>1</label>
    </ligand>
</feature>
<keyword evidence="7" id="KW-0677">Repeat</keyword>
<feature type="binding site" description="in inhibited form" evidence="14">
    <location>
        <position position="210"/>
    </location>
    <ligand>
        <name>Zn(2+)</name>
        <dbReference type="ChEBI" id="CHEBI:29105"/>
        <note>catalytic</note>
    </ligand>
</feature>
<evidence type="ECO:0000256" key="2">
    <source>
        <dbReference type="ARBA" id="ARBA00022525"/>
    </source>
</evidence>
<feature type="disulfide bond" evidence="15">
    <location>
        <begin position="486"/>
        <end position="512"/>
    </location>
</feature>
<dbReference type="Pfam" id="PF01562">
    <property type="entry name" value="Pep_M12B_propep"/>
    <property type="match status" value="1"/>
</dbReference>
<gene>
    <name evidence="21" type="primary">CSON013473</name>
</gene>
<feature type="binding site" evidence="14">
    <location>
        <position position="458"/>
    </location>
    <ligand>
        <name>Ca(2+)</name>
        <dbReference type="ChEBI" id="CHEBI:29108"/>
        <label>1</label>
    </ligand>
</feature>
<evidence type="ECO:0000256" key="6">
    <source>
        <dbReference type="ARBA" id="ARBA00022729"/>
    </source>
</evidence>
<dbReference type="InterPro" id="IPR024079">
    <property type="entry name" value="MetalloPept_cat_dom_sf"/>
</dbReference>
<feature type="compositionally biased region" description="Basic residues" evidence="17">
    <location>
        <begin position="195"/>
        <end position="207"/>
    </location>
</feature>
<dbReference type="Pfam" id="PF19030">
    <property type="entry name" value="TSP1_ADAMTS"/>
    <property type="match status" value="2"/>
</dbReference>
<feature type="chain" id="PRO_5033778302" evidence="18">
    <location>
        <begin position="32"/>
        <end position="997"/>
    </location>
</feature>
<feature type="disulfide bond" evidence="15">
    <location>
        <begin position="507"/>
        <end position="537"/>
    </location>
</feature>
<dbReference type="PANTHER" id="PTHR13723">
    <property type="entry name" value="ADAMTS A DISINTEGRIN AND METALLOPROTEASE WITH THROMBOSPONDIN MOTIFS PROTEASE"/>
    <property type="match status" value="1"/>
</dbReference>
<dbReference type="Gene3D" id="2.60.120.830">
    <property type="match status" value="1"/>
</dbReference>
<dbReference type="GO" id="GO:0030198">
    <property type="term" value="P:extracellular matrix organization"/>
    <property type="evidence" value="ECO:0007669"/>
    <property type="project" value="InterPro"/>
</dbReference>
<feature type="compositionally biased region" description="Low complexity" evidence="17">
    <location>
        <begin position="980"/>
        <end position="997"/>
    </location>
</feature>
<dbReference type="Pfam" id="PF01421">
    <property type="entry name" value="Reprolysin"/>
    <property type="match status" value="1"/>
</dbReference>